<comment type="caution">
    <text evidence="2">The sequence shown here is derived from an EMBL/GenBank/DDBJ whole genome shotgun (WGS) entry which is preliminary data.</text>
</comment>
<dbReference type="EMBL" id="SGPJ01000357">
    <property type="protein sequence ID" value="THG95115.1"/>
    <property type="molecule type" value="Genomic_DNA"/>
</dbReference>
<sequence length="391" mass="42995">MSTTSLLGQLAEREGAEYPFPTVGDHTLQRPESLSTGSSDSDFTPPYLARSLPSHHSSSSRHRHRTRNDRPHRARDEDEDGNGDNTSTKLLSQLVSRSNLRDVKQVRTLLILTNDRLEAETRRADQAEQRVVDALHRLRSANEATALAQADASRAQQQVRLYELQIQQAQSEINRAQEIVNEVERARRDAEEEAARARSVARKCKEQRTPEQDPGPIAVHNIPPSPSHPRVDVPPDGWIPYAANNDSSTILIPPPHELSGAVSPVDPSPTRSEAPLPVPNQVPYSVPGPSGSYRSNDVQPPQYASSVQSRDYAFGGAPLPIKPPSTGMNSPQSTRPSTMSQYDLLVPPPNQERIYRQGVDRQSIMAGSGPADEPPRPCADSASDNRRVTLN</sequence>
<evidence type="ECO:0000313" key="2">
    <source>
        <dbReference type="EMBL" id="THG95115.1"/>
    </source>
</evidence>
<reference evidence="2 3" key="1">
    <citation type="submission" date="2019-02" db="EMBL/GenBank/DDBJ databases">
        <title>Genome sequencing of the rare red list fungi Phlebia centrifuga.</title>
        <authorList>
            <person name="Buettner E."/>
            <person name="Kellner H."/>
        </authorList>
    </citation>
    <scope>NUCLEOTIDE SEQUENCE [LARGE SCALE GENOMIC DNA]</scope>
    <source>
        <strain evidence="2 3">DSM 108282</strain>
    </source>
</reference>
<gene>
    <name evidence="2" type="ORF">EW026_g6483</name>
</gene>
<organism evidence="2 3">
    <name type="scientific">Hermanssonia centrifuga</name>
    <dbReference type="NCBI Taxonomy" id="98765"/>
    <lineage>
        <taxon>Eukaryota</taxon>
        <taxon>Fungi</taxon>
        <taxon>Dikarya</taxon>
        <taxon>Basidiomycota</taxon>
        <taxon>Agaricomycotina</taxon>
        <taxon>Agaricomycetes</taxon>
        <taxon>Polyporales</taxon>
        <taxon>Meruliaceae</taxon>
        <taxon>Hermanssonia</taxon>
    </lineage>
</organism>
<evidence type="ECO:0000256" key="1">
    <source>
        <dbReference type="SAM" id="MobiDB-lite"/>
    </source>
</evidence>
<feature type="compositionally biased region" description="Polar residues" evidence="1">
    <location>
        <begin position="326"/>
        <end position="341"/>
    </location>
</feature>
<feature type="compositionally biased region" description="Polar residues" evidence="1">
    <location>
        <begin position="292"/>
        <end position="309"/>
    </location>
</feature>
<name>A0A4S4KAZ1_9APHY</name>
<protein>
    <submittedName>
        <fullName evidence="2">Uncharacterized protein</fullName>
    </submittedName>
</protein>
<feature type="compositionally biased region" description="Polar residues" evidence="1">
    <location>
        <begin position="30"/>
        <end position="42"/>
    </location>
</feature>
<accession>A0A4S4KAZ1</accession>
<feature type="region of interest" description="Disordered" evidence="1">
    <location>
        <begin position="1"/>
        <end position="88"/>
    </location>
</feature>
<dbReference type="AlphaFoldDB" id="A0A4S4KAZ1"/>
<evidence type="ECO:0000313" key="3">
    <source>
        <dbReference type="Proteomes" id="UP000309038"/>
    </source>
</evidence>
<dbReference type="Proteomes" id="UP000309038">
    <property type="component" value="Unassembled WGS sequence"/>
</dbReference>
<feature type="compositionally biased region" description="Low complexity" evidence="1">
    <location>
        <begin position="48"/>
        <end position="57"/>
    </location>
</feature>
<keyword evidence="3" id="KW-1185">Reference proteome</keyword>
<feature type="compositionally biased region" description="Basic residues" evidence="1">
    <location>
        <begin position="58"/>
        <end position="67"/>
    </location>
</feature>
<feature type="region of interest" description="Disordered" evidence="1">
    <location>
        <begin position="197"/>
        <end position="391"/>
    </location>
</feature>
<proteinExistence type="predicted"/>